<feature type="non-terminal residue" evidence="2">
    <location>
        <position position="1"/>
    </location>
</feature>
<gene>
    <name evidence="2" type="ORF">g.35</name>
</gene>
<evidence type="ECO:0000313" key="2">
    <source>
        <dbReference type="EMBL" id="JAS18776.1"/>
    </source>
</evidence>
<dbReference type="AlphaFoldDB" id="A0A1B6CZ77"/>
<feature type="non-terminal residue" evidence="2">
    <location>
        <position position="99"/>
    </location>
</feature>
<sequence length="99" mass="10670">PQSRVETSIQLRKSAPRLSGAQRRKLLTERTLAEGETPPKLGGRQGLKEGRRASTASGLKVPLPGTEKGKKDGPRPVHRFLLPGCLVPGGAKEVEILDR</sequence>
<accession>A0A1B6CZ77</accession>
<feature type="compositionally biased region" description="Polar residues" evidence="1">
    <location>
        <begin position="1"/>
        <end position="11"/>
    </location>
</feature>
<reference evidence="2" key="1">
    <citation type="submission" date="2015-12" db="EMBL/GenBank/DDBJ databases">
        <title>De novo transcriptome assembly of four potential Pierce s Disease insect vectors from Arizona vineyards.</title>
        <authorList>
            <person name="Tassone E.E."/>
        </authorList>
    </citation>
    <scope>NUCLEOTIDE SEQUENCE</scope>
</reference>
<proteinExistence type="predicted"/>
<evidence type="ECO:0000256" key="1">
    <source>
        <dbReference type="SAM" id="MobiDB-lite"/>
    </source>
</evidence>
<protein>
    <submittedName>
        <fullName evidence="2">Uncharacterized protein</fullName>
    </submittedName>
</protein>
<name>A0A1B6CZ77_9HEMI</name>
<dbReference type="EMBL" id="GEDC01018522">
    <property type="protein sequence ID" value="JAS18776.1"/>
    <property type="molecule type" value="Transcribed_RNA"/>
</dbReference>
<organism evidence="2">
    <name type="scientific">Clastoptera arizonana</name>
    <name type="common">Arizona spittle bug</name>
    <dbReference type="NCBI Taxonomy" id="38151"/>
    <lineage>
        <taxon>Eukaryota</taxon>
        <taxon>Metazoa</taxon>
        <taxon>Ecdysozoa</taxon>
        <taxon>Arthropoda</taxon>
        <taxon>Hexapoda</taxon>
        <taxon>Insecta</taxon>
        <taxon>Pterygota</taxon>
        <taxon>Neoptera</taxon>
        <taxon>Paraneoptera</taxon>
        <taxon>Hemiptera</taxon>
        <taxon>Auchenorrhyncha</taxon>
        <taxon>Cercopoidea</taxon>
        <taxon>Clastopteridae</taxon>
        <taxon>Clastoptera</taxon>
    </lineage>
</organism>
<feature type="region of interest" description="Disordered" evidence="1">
    <location>
        <begin position="1"/>
        <end position="77"/>
    </location>
</feature>